<feature type="signal peptide" evidence="1">
    <location>
        <begin position="1"/>
        <end position="22"/>
    </location>
</feature>
<accession>A0A6J8EL55</accession>
<evidence type="ECO:0000313" key="3">
    <source>
        <dbReference type="Proteomes" id="UP000507470"/>
    </source>
</evidence>
<feature type="chain" id="PRO_5027105733" description="ShKT domain-containing protein" evidence="1">
    <location>
        <begin position="23"/>
        <end position="282"/>
    </location>
</feature>
<evidence type="ECO:0000256" key="1">
    <source>
        <dbReference type="SAM" id="SignalP"/>
    </source>
</evidence>
<dbReference type="Proteomes" id="UP000507470">
    <property type="component" value="Unassembled WGS sequence"/>
</dbReference>
<dbReference type="AlphaFoldDB" id="A0A6J8EL55"/>
<proteinExistence type="predicted"/>
<dbReference type="EMBL" id="CACVKT020009161">
    <property type="protein sequence ID" value="CAC5420636.1"/>
    <property type="molecule type" value="Genomic_DNA"/>
</dbReference>
<sequence length="282" mass="32011">MNNSLGLWISLFVLIQLACIYGQPRRADGLGFIPRTPQNAKRNEQRLSAIKRIKYMNEMALKNNNNNMNKGKTGMNMGQNNMNANNNMNNRRMGMNGNNMNNRRMGMNNNNMINGHTGMYYDNNMNNGQTGMNTNGGQINVAHMNPEYIESMMDLPGGMQMLMNARMGNGGMNGNMGATSSGVTIINTEMSEMGMMQNGMMGNNGRRMGRRGQQKMRLPMCQPLSECAERFIPPQCRAWRYDTMNSLMCRACPTNRCEGGAKEYFNKMYKYHPSRLMFKMLQ</sequence>
<keyword evidence="3" id="KW-1185">Reference proteome</keyword>
<evidence type="ECO:0008006" key="4">
    <source>
        <dbReference type="Google" id="ProtNLM"/>
    </source>
</evidence>
<protein>
    <recommendedName>
        <fullName evidence="4">ShKT domain-containing protein</fullName>
    </recommendedName>
</protein>
<keyword evidence="1" id="KW-0732">Signal</keyword>
<reference evidence="2 3" key="1">
    <citation type="submission" date="2020-06" db="EMBL/GenBank/DDBJ databases">
        <authorList>
            <person name="Li R."/>
            <person name="Bekaert M."/>
        </authorList>
    </citation>
    <scope>NUCLEOTIDE SEQUENCE [LARGE SCALE GENOMIC DNA]</scope>
    <source>
        <strain evidence="3">wild</strain>
    </source>
</reference>
<name>A0A6J8EL55_MYTCO</name>
<evidence type="ECO:0000313" key="2">
    <source>
        <dbReference type="EMBL" id="CAC5420636.1"/>
    </source>
</evidence>
<dbReference type="OrthoDB" id="10266493at2759"/>
<gene>
    <name evidence="2" type="ORF">MCOR_52849</name>
</gene>
<organism evidence="2 3">
    <name type="scientific">Mytilus coruscus</name>
    <name type="common">Sea mussel</name>
    <dbReference type="NCBI Taxonomy" id="42192"/>
    <lineage>
        <taxon>Eukaryota</taxon>
        <taxon>Metazoa</taxon>
        <taxon>Spiralia</taxon>
        <taxon>Lophotrochozoa</taxon>
        <taxon>Mollusca</taxon>
        <taxon>Bivalvia</taxon>
        <taxon>Autobranchia</taxon>
        <taxon>Pteriomorphia</taxon>
        <taxon>Mytilida</taxon>
        <taxon>Mytiloidea</taxon>
        <taxon>Mytilidae</taxon>
        <taxon>Mytilinae</taxon>
        <taxon>Mytilus</taxon>
    </lineage>
</organism>